<organism evidence="2 3">
    <name type="scientific">Henosepilachna vigintioctopunctata</name>
    <dbReference type="NCBI Taxonomy" id="420089"/>
    <lineage>
        <taxon>Eukaryota</taxon>
        <taxon>Metazoa</taxon>
        <taxon>Ecdysozoa</taxon>
        <taxon>Arthropoda</taxon>
        <taxon>Hexapoda</taxon>
        <taxon>Insecta</taxon>
        <taxon>Pterygota</taxon>
        <taxon>Neoptera</taxon>
        <taxon>Endopterygota</taxon>
        <taxon>Coleoptera</taxon>
        <taxon>Polyphaga</taxon>
        <taxon>Cucujiformia</taxon>
        <taxon>Coccinelloidea</taxon>
        <taxon>Coccinellidae</taxon>
        <taxon>Epilachninae</taxon>
        <taxon>Epilachnini</taxon>
        <taxon>Henosepilachna</taxon>
    </lineage>
</organism>
<feature type="compositionally biased region" description="Basic and acidic residues" evidence="1">
    <location>
        <begin position="1"/>
        <end position="11"/>
    </location>
</feature>
<evidence type="ECO:0000313" key="3">
    <source>
        <dbReference type="Proteomes" id="UP001431783"/>
    </source>
</evidence>
<reference evidence="2 3" key="1">
    <citation type="submission" date="2023-03" db="EMBL/GenBank/DDBJ databases">
        <title>Genome insight into feeding habits of ladybird beetles.</title>
        <authorList>
            <person name="Li H.-S."/>
            <person name="Huang Y.-H."/>
            <person name="Pang H."/>
        </authorList>
    </citation>
    <scope>NUCLEOTIDE SEQUENCE [LARGE SCALE GENOMIC DNA]</scope>
    <source>
        <strain evidence="2">SYSU_2023b</strain>
        <tissue evidence="2">Whole body</tissue>
    </source>
</reference>
<proteinExistence type="predicted"/>
<keyword evidence="3" id="KW-1185">Reference proteome</keyword>
<feature type="region of interest" description="Disordered" evidence="1">
    <location>
        <begin position="82"/>
        <end position="105"/>
    </location>
</feature>
<name>A0AAW1TU31_9CUCU</name>
<comment type="caution">
    <text evidence="2">The sequence shown here is derived from an EMBL/GenBank/DDBJ whole genome shotgun (WGS) entry which is preliminary data.</text>
</comment>
<dbReference type="Proteomes" id="UP001431783">
    <property type="component" value="Unassembled WGS sequence"/>
</dbReference>
<gene>
    <name evidence="2" type="ORF">WA026_012986</name>
</gene>
<feature type="compositionally biased region" description="Polar residues" evidence="1">
    <location>
        <begin position="218"/>
        <end position="231"/>
    </location>
</feature>
<dbReference type="AlphaFoldDB" id="A0AAW1TU31"/>
<evidence type="ECO:0000313" key="2">
    <source>
        <dbReference type="EMBL" id="KAK9871607.1"/>
    </source>
</evidence>
<dbReference type="EMBL" id="JARQZJ010000006">
    <property type="protein sequence ID" value="KAK9871607.1"/>
    <property type="molecule type" value="Genomic_DNA"/>
</dbReference>
<feature type="compositionally biased region" description="Polar residues" evidence="1">
    <location>
        <begin position="32"/>
        <end position="47"/>
    </location>
</feature>
<accession>A0AAW1TU31</accession>
<feature type="region of interest" description="Disordered" evidence="1">
    <location>
        <begin position="205"/>
        <end position="231"/>
    </location>
</feature>
<protein>
    <submittedName>
        <fullName evidence="2">Uncharacterized protein</fullName>
    </submittedName>
</protein>
<evidence type="ECO:0000256" key="1">
    <source>
        <dbReference type="SAM" id="MobiDB-lite"/>
    </source>
</evidence>
<sequence>MSEDTTPHKSVDSGNEEITAKNTVHDRVCEASKSTPKNTTRNTPQIVSKNMTPHKSAVAGSEEITVKDTVRDRVCEAIKSTPKNTTRNTPQIVSKNMTPHESTVSGTEEITAKNTVHDHNCETSNTHVEGRSSSRQLLSVDVNAASRASLEQSHIPIKESTQDESTRNSYTPPVDDLIDGLPSDFYVIDEIVDKSEVEVSVTPPNDVMQIDNDRKTATTENNASSITNSLSDKNDYKELNSKSCSSDVNLNKDLDHKSKSSESQIEPETGAVDSNFDVINFFMTSDVNSLKTYLKAELSVLRKSSFKVKNYYYRLLAYKEDSNKPEHEWKISLVKKQKLYKEINMMLFGREQIKAGRFHYGELAKFVNNASGFITKHFRDSLYSSYEYIFSNTLHRHVNYEQMIEILMRKYSNRTI</sequence>
<feature type="region of interest" description="Disordered" evidence="1">
    <location>
        <begin position="1"/>
        <end position="47"/>
    </location>
</feature>
<feature type="compositionally biased region" description="Basic and acidic residues" evidence="1">
    <location>
        <begin position="156"/>
        <end position="166"/>
    </location>
</feature>
<feature type="region of interest" description="Disordered" evidence="1">
    <location>
        <begin position="147"/>
        <end position="175"/>
    </location>
</feature>